<evidence type="ECO:0000313" key="1">
    <source>
        <dbReference type="EMBL" id="KZS21497.1"/>
    </source>
</evidence>
<sequence>MFRASIQHGVLLLRCHKRPWKLLAVDDGWMKNQWLNTHQNHARFTTALRQIIHITQRQLTV</sequence>
<gene>
    <name evidence="1" type="ORF">APZ42_011448</name>
</gene>
<dbReference type="Proteomes" id="UP000076858">
    <property type="component" value="Unassembled WGS sequence"/>
</dbReference>
<name>A0A0P5QL43_9CRUS</name>
<evidence type="ECO:0000313" key="2">
    <source>
        <dbReference type="Proteomes" id="UP000076858"/>
    </source>
</evidence>
<protein>
    <submittedName>
        <fullName evidence="1">Uncharacterized protein</fullName>
    </submittedName>
</protein>
<organism evidence="1 2">
    <name type="scientific">Daphnia magna</name>
    <dbReference type="NCBI Taxonomy" id="35525"/>
    <lineage>
        <taxon>Eukaryota</taxon>
        <taxon>Metazoa</taxon>
        <taxon>Ecdysozoa</taxon>
        <taxon>Arthropoda</taxon>
        <taxon>Crustacea</taxon>
        <taxon>Branchiopoda</taxon>
        <taxon>Diplostraca</taxon>
        <taxon>Cladocera</taxon>
        <taxon>Anomopoda</taxon>
        <taxon>Daphniidae</taxon>
        <taxon>Daphnia</taxon>
    </lineage>
</organism>
<dbReference type="EMBL" id="LRGB01000024">
    <property type="protein sequence ID" value="KZS21497.1"/>
    <property type="molecule type" value="Genomic_DNA"/>
</dbReference>
<reference evidence="1 2" key="1">
    <citation type="submission" date="2016-03" db="EMBL/GenBank/DDBJ databases">
        <title>EvidentialGene: Evidence-directed Construction of Genes on Genomes.</title>
        <authorList>
            <person name="Gilbert D.G."/>
            <person name="Choi J.-H."/>
            <person name="Mockaitis K."/>
            <person name="Colbourne J."/>
            <person name="Pfrender M."/>
        </authorList>
    </citation>
    <scope>NUCLEOTIDE SEQUENCE [LARGE SCALE GENOMIC DNA]</scope>
    <source>
        <strain evidence="1 2">Xinb3</strain>
        <tissue evidence="1">Complete organism</tissue>
    </source>
</reference>
<dbReference type="AlphaFoldDB" id="A0A0P5QL43"/>
<comment type="caution">
    <text evidence="1">The sequence shown here is derived from an EMBL/GenBank/DDBJ whole genome shotgun (WGS) entry which is preliminary data.</text>
</comment>
<accession>A0A0P5QL43</accession>
<keyword evidence="2" id="KW-1185">Reference proteome</keyword>
<proteinExistence type="predicted"/>